<gene>
    <name evidence="1" type="ORF">C7431_110153</name>
</gene>
<dbReference type="OrthoDB" id="6538363at2"/>
<name>A0A2V2BCS3_9GAMM</name>
<proteinExistence type="predicted"/>
<evidence type="ECO:0000313" key="2">
    <source>
        <dbReference type="Proteomes" id="UP000245981"/>
    </source>
</evidence>
<accession>A0A2V2BCS3</accession>
<comment type="caution">
    <text evidence="1">The sequence shown here is derived from an EMBL/GenBank/DDBJ whole genome shotgun (WGS) entry which is preliminary data.</text>
</comment>
<sequence length="112" mass="12631">MNIWLVSWQTDAGSNTYEYHALLKGTDCALAEPACERMGTTWWPEAQPVSSEGCYWQFTRGQVWLKSLFLLDGQQGKTLSDLGVFDEWTISGTPDAPVICDNGGSRWEDHRN</sequence>
<organism evidence="1 2">
    <name type="scientific">Pantoea allii</name>
    <dbReference type="NCBI Taxonomy" id="574096"/>
    <lineage>
        <taxon>Bacteria</taxon>
        <taxon>Pseudomonadati</taxon>
        <taxon>Pseudomonadota</taxon>
        <taxon>Gammaproteobacteria</taxon>
        <taxon>Enterobacterales</taxon>
        <taxon>Erwiniaceae</taxon>
        <taxon>Pantoea</taxon>
    </lineage>
</organism>
<dbReference type="EMBL" id="QGHF01000010">
    <property type="protein sequence ID" value="PWK94657.1"/>
    <property type="molecule type" value="Genomic_DNA"/>
</dbReference>
<dbReference type="Proteomes" id="UP000245981">
    <property type="component" value="Unassembled WGS sequence"/>
</dbReference>
<protein>
    <submittedName>
        <fullName evidence="1">Uncharacterized protein</fullName>
    </submittedName>
</protein>
<dbReference type="RefSeq" id="WP_109718055.1">
    <property type="nucleotide sequence ID" value="NZ_QGHF01000010.1"/>
</dbReference>
<reference evidence="1 2" key="1">
    <citation type="submission" date="2018-05" db="EMBL/GenBank/DDBJ databases">
        <title>Genomic Encyclopedia of Type Strains, Phase IV (KMG-V): Genome sequencing to study the core and pangenomes of soil and plant-associated prokaryotes.</title>
        <authorList>
            <person name="Whitman W."/>
        </authorList>
    </citation>
    <scope>NUCLEOTIDE SEQUENCE [LARGE SCALE GENOMIC DNA]</scope>
    <source>
        <strain evidence="1 2">PNA 200-10</strain>
    </source>
</reference>
<dbReference type="AlphaFoldDB" id="A0A2V2BCS3"/>
<evidence type="ECO:0000313" key="1">
    <source>
        <dbReference type="EMBL" id="PWK94657.1"/>
    </source>
</evidence>